<dbReference type="GO" id="GO:0008310">
    <property type="term" value="F:single-stranded DNA 3'-5' DNA exonuclease activity"/>
    <property type="evidence" value="ECO:0007669"/>
    <property type="project" value="UniProtKB-EC"/>
</dbReference>
<dbReference type="Pfam" id="PF26016">
    <property type="entry name" value="ExoI_C"/>
    <property type="match status" value="1"/>
</dbReference>
<protein>
    <submittedName>
        <fullName evidence="2">Exodeoxyribonuclease I</fullName>
        <ecNumber evidence="2">3.1.11.1</ecNumber>
    </submittedName>
</protein>
<keyword evidence="2" id="KW-0378">Hydrolase</keyword>
<dbReference type="AlphaFoldDB" id="A0A485BTM8"/>
<name>A0A485BTM8_KLUCR</name>
<dbReference type="EMBL" id="CAADJD010000023">
    <property type="protein sequence ID" value="VFS76321.1"/>
    <property type="molecule type" value="Genomic_DNA"/>
</dbReference>
<dbReference type="Proteomes" id="UP000401081">
    <property type="component" value="Unassembled WGS sequence"/>
</dbReference>
<dbReference type="PROSITE" id="PS51785">
    <property type="entry name" value="EXOI_C"/>
    <property type="match status" value="1"/>
</dbReference>
<feature type="domain" description="ExoI C-terminal" evidence="1">
    <location>
        <begin position="1"/>
        <end position="94"/>
    </location>
</feature>
<dbReference type="EC" id="3.1.11.1" evidence="2"/>
<dbReference type="Gene3D" id="1.20.1280.70">
    <property type="entry name" value="Exonuclease ExoI, domain 3"/>
    <property type="match status" value="1"/>
</dbReference>
<sequence length="94" mass="11335">MCWRPSRATLPALDITFADNRIEKLLFNYRARNYPGTLDENEQQRWLEHRRQIFTPEFLQAYAQELEMLYGQYEGDNEKLSLLKALYQYAQEIV</sequence>
<evidence type="ECO:0000259" key="1">
    <source>
        <dbReference type="PROSITE" id="PS51785"/>
    </source>
</evidence>
<keyword evidence="3" id="KW-1185">Reference proteome</keyword>
<dbReference type="GO" id="GO:0006281">
    <property type="term" value="P:DNA repair"/>
    <property type="evidence" value="ECO:0007669"/>
    <property type="project" value="InterPro"/>
</dbReference>
<evidence type="ECO:0000313" key="3">
    <source>
        <dbReference type="Proteomes" id="UP000401081"/>
    </source>
</evidence>
<organism evidence="2 3">
    <name type="scientific">Kluyvera cryocrescens</name>
    <name type="common">Kluyvera citrophila</name>
    <dbReference type="NCBI Taxonomy" id="580"/>
    <lineage>
        <taxon>Bacteria</taxon>
        <taxon>Pseudomonadati</taxon>
        <taxon>Pseudomonadota</taxon>
        <taxon>Gammaproteobacteria</taxon>
        <taxon>Enterobacterales</taxon>
        <taxon>Enterobacteriaceae</taxon>
        <taxon>Kluyvera</taxon>
    </lineage>
</organism>
<evidence type="ECO:0000313" key="2">
    <source>
        <dbReference type="EMBL" id="VFS76321.1"/>
    </source>
</evidence>
<dbReference type="InterPro" id="IPR012337">
    <property type="entry name" value="RNaseH-like_sf"/>
</dbReference>
<dbReference type="SUPFAM" id="SSF53098">
    <property type="entry name" value="Ribonuclease H-like"/>
    <property type="match status" value="1"/>
</dbReference>
<reference evidence="2 3" key="1">
    <citation type="submission" date="2019-03" db="EMBL/GenBank/DDBJ databases">
        <authorList>
            <consortium name="Pathogen Informatics"/>
        </authorList>
    </citation>
    <scope>NUCLEOTIDE SEQUENCE [LARGE SCALE GENOMIC DNA]</scope>
    <source>
        <strain evidence="2 3">NCTC12993</strain>
    </source>
</reference>
<accession>A0A485BTM8</accession>
<gene>
    <name evidence="2" type="primary">sbcB_5</name>
    <name evidence="2" type="ORF">NCTC12993_05394</name>
</gene>
<dbReference type="Gene3D" id="1.10.287.1240">
    <property type="match status" value="1"/>
</dbReference>
<dbReference type="InterPro" id="IPR058561">
    <property type="entry name" value="Exonuc_1_C"/>
</dbReference>
<proteinExistence type="predicted"/>